<evidence type="ECO:0000313" key="2">
    <source>
        <dbReference type="EMBL" id="MCP1727039.1"/>
    </source>
</evidence>
<dbReference type="Pfam" id="PF04273">
    <property type="entry name" value="BLH_phosphatase"/>
    <property type="match status" value="1"/>
</dbReference>
<dbReference type="RefSeq" id="WP_253446281.1">
    <property type="nucleotide sequence ID" value="NZ_JALJYF010000001.1"/>
</dbReference>
<dbReference type="PROSITE" id="PS50206">
    <property type="entry name" value="RHODANESE_3"/>
    <property type="match status" value="1"/>
</dbReference>
<accession>A0ABT1G6W0</accession>
<gene>
    <name evidence="2" type="ORF">J2T60_001004</name>
</gene>
<comment type="caution">
    <text evidence="2">The sequence shown here is derived from an EMBL/GenBank/DDBJ whole genome shotgun (WGS) entry which is preliminary data.</text>
</comment>
<dbReference type="Proteomes" id="UP001523550">
    <property type="component" value="Unassembled WGS sequence"/>
</dbReference>
<dbReference type="EMBL" id="JALJYF010000001">
    <property type="protein sequence ID" value="MCP1727039.1"/>
    <property type="molecule type" value="Genomic_DNA"/>
</dbReference>
<dbReference type="SUPFAM" id="SSF52799">
    <property type="entry name" value="(Phosphotyrosine protein) phosphatases II"/>
    <property type="match status" value="1"/>
</dbReference>
<evidence type="ECO:0000259" key="1">
    <source>
        <dbReference type="PROSITE" id="PS50206"/>
    </source>
</evidence>
<sequence length="171" mass="18704">MDIRRLDKKLSVSPQISAGDLVAIYATGFRTLICNRPDGEEPAQPDFEEIETAAKNTGLETRHLPVTSGMVSDKDVAEFEQALRELPGPVFAYCRSGMRSAILWALSQARHKSSSEILGTARAAGYDLGKIEQRIANVANATSNADGFHSMGNAPYIPHEHFSGQFLIRRS</sequence>
<feature type="domain" description="Rhodanese" evidence="1">
    <location>
        <begin position="62"/>
        <end position="130"/>
    </location>
</feature>
<dbReference type="InterPro" id="IPR001763">
    <property type="entry name" value="Rhodanese-like_dom"/>
</dbReference>
<dbReference type="Gene3D" id="3.90.190.10">
    <property type="entry name" value="Protein tyrosine phosphatase superfamily"/>
    <property type="match status" value="1"/>
</dbReference>
<dbReference type="CDD" id="cd14503">
    <property type="entry name" value="PTP-bact"/>
    <property type="match status" value="1"/>
</dbReference>
<protein>
    <submittedName>
        <fullName evidence="2">Uncharacterized protein (TIGR01244 family)</fullName>
    </submittedName>
</protein>
<proteinExistence type="predicted"/>
<dbReference type="InterPro" id="IPR029021">
    <property type="entry name" value="Prot-tyrosine_phosphatase-like"/>
</dbReference>
<organism evidence="2 3">
    <name type="scientific">Natronospira proteinivora</name>
    <dbReference type="NCBI Taxonomy" id="1807133"/>
    <lineage>
        <taxon>Bacteria</taxon>
        <taxon>Pseudomonadati</taxon>
        <taxon>Pseudomonadota</taxon>
        <taxon>Gammaproteobacteria</taxon>
        <taxon>Natronospirales</taxon>
        <taxon>Natronospiraceae</taxon>
        <taxon>Natronospira</taxon>
    </lineage>
</organism>
<dbReference type="NCBIfam" id="TIGR01244">
    <property type="entry name" value="TIGR01244 family sulfur transferase"/>
    <property type="match status" value="1"/>
</dbReference>
<evidence type="ECO:0000313" key="3">
    <source>
        <dbReference type="Proteomes" id="UP001523550"/>
    </source>
</evidence>
<keyword evidence="3" id="KW-1185">Reference proteome</keyword>
<dbReference type="InterPro" id="IPR005939">
    <property type="entry name" value="BLH_phosphatase-like"/>
</dbReference>
<reference evidence="2 3" key="1">
    <citation type="submission" date="2022-03" db="EMBL/GenBank/DDBJ databases">
        <title>Genomic Encyclopedia of Type Strains, Phase III (KMG-III): the genomes of soil and plant-associated and newly described type strains.</title>
        <authorList>
            <person name="Whitman W."/>
        </authorList>
    </citation>
    <scope>NUCLEOTIDE SEQUENCE [LARGE SCALE GENOMIC DNA]</scope>
    <source>
        <strain evidence="2 3">BSker1</strain>
    </source>
</reference>
<name>A0ABT1G6W0_9GAMM</name>